<organism evidence="2 3">
    <name type="scientific">Stappia indica</name>
    <dbReference type="NCBI Taxonomy" id="538381"/>
    <lineage>
        <taxon>Bacteria</taxon>
        <taxon>Pseudomonadati</taxon>
        <taxon>Pseudomonadota</taxon>
        <taxon>Alphaproteobacteria</taxon>
        <taxon>Hyphomicrobiales</taxon>
        <taxon>Stappiaceae</taxon>
        <taxon>Stappia</taxon>
    </lineage>
</organism>
<evidence type="ECO:0000259" key="1">
    <source>
        <dbReference type="Pfam" id="PF14534"/>
    </source>
</evidence>
<gene>
    <name evidence="2" type="ORF">SAMN05421512_106262</name>
</gene>
<proteinExistence type="predicted"/>
<feature type="domain" description="DUF4440" evidence="1">
    <location>
        <begin position="23"/>
        <end position="133"/>
    </location>
</feature>
<evidence type="ECO:0000313" key="3">
    <source>
        <dbReference type="Proteomes" id="UP000219331"/>
    </source>
</evidence>
<dbReference type="Pfam" id="PF14534">
    <property type="entry name" value="DUF4440"/>
    <property type="match status" value="1"/>
</dbReference>
<dbReference type="Gene3D" id="3.10.450.50">
    <property type="match status" value="1"/>
</dbReference>
<keyword evidence="3" id="KW-1185">Reference proteome</keyword>
<dbReference type="Proteomes" id="UP000219331">
    <property type="component" value="Unassembled WGS sequence"/>
</dbReference>
<dbReference type="RefSeq" id="WP_097175174.1">
    <property type="nucleotide sequence ID" value="NZ_OBML01000006.1"/>
</dbReference>
<dbReference type="SUPFAM" id="SSF54427">
    <property type="entry name" value="NTF2-like"/>
    <property type="match status" value="1"/>
</dbReference>
<dbReference type="AlphaFoldDB" id="A0A285SQZ2"/>
<name>A0A285SQZ2_9HYPH</name>
<dbReference type="InterPro" id="IPR027843">
    <property type="entry name" value="DUF4440"/>
</dbReference>
<evidence type="ECO:0000313" key="2">
    <source>
        <dbReference type="EMBL" id="SOC10549.1"/>
    </source>
</evidence>
<accession>A0A285SQZ2</accession>
<protein>
    <recommendedName>
        <fullName evidence="1">DUF4440 domain-containing protein</fullName>
    </recommendedName>
</protein>
<dbReference type="InterPro" id="IPR032710">
    <property type="entry name" value="NTF2-like_dom_sf"/>
</dbReference>
<reference evidence="2 3" key="1">
    <citation type="submission" date="2017-08" db="EMBL/GenBank/DDBJ databases">
        <authorList>
            <person name="de Groot N.N."/>
        </authorList>
    </citation>
    <scope>NUCLEOTIDE SEQUENCE [LARGE SCALE GENOMIC DNA]</scope>
    <source>
        <strain evidence="2 3">USBA 352</strain>
    </source>
</reference>
<dbReference type="EMBL" id="OBML01000006">
    <property type="protein sequence ID" value="SOC10549.1"/>
    <property type="molecule type" value="Genomic_DNA"/>
</dbReference>
<dbReference type="STRING" id="538381.GCA_001696535_02789"/>
<dbReference type="OrthoDB" id="7907836at2"/>
<sequence length="140" mass="15750">MSEEHREPDGLTEPDEGYDEELLDLFDDYREAFEDYDAEAVADCFAYPAVIWQFGKGNVFQDGEELLENIEKLFAALEKEGVVASAFDILSAHVEGDAAMATLTWTQSDADGEAVIEFTCHYHLIYDGDAWRIAMIVNEP</sequence>